<dbReference type="EMBL" id="JAGYPJ010000001">
    <property type="protein sequence ID" value="MBS4199438.1"/>
    <property type="molecule type" value="Genomic_DNA"/>
</dbReference>
<comment type="caution">
    <text evidence="4">The sequence shown here is derived from an EMBL/GenBank/DDBJ whole genome shotgun (WGS) entry which is preliminary data.</text>
</comment>
<protein>
    <submittedName>
        <fullName evidence="4">Toxin</fullName>
    </submittedName>
</protein>
<keyword evidence="5" id="KW-1185">Reference proteome</keyword>
<dbReference type="InterPro" id="IPR014781">
    <property type="entry name" value="Anthrax_toxin_lethal/edema_N/C"/>
</dbReference>
<evidence type="ECO:0000313" key="5">
    <source>
        <dbReference type="Proteomes" id="UP000682713"/>
    </source>
</evidence>
<dbReference type="InterPro" id="IPR024079">
    <property type="entry name" value="MetalloPept_cat_dom_sf"/>
</dbReference>
<accession>A0A942TLI1</accession>
<sequence length="228" mass="25956">MRKWLIIPPILLLIFIALSATTKATYEGIPLSDTSIYDKLDLQSGNYLKDIVVLPEVSYNKADASEIIQRLDQLPSSILAEAAKEKIKVILFNGKLTDNASAAYLKGKTPRGYPNNATWDDVPGIGGSKLVLVKIGCSNKGMGHGSVNLEYHELAHTLYHFVFNDKKSEFKRVWSNEANQLFPKNPYFINYEEEYFAEGFAYYFFSDDTRTIMKKQAPETFQFFKRLQ</sequence>
<dbReference type="SUPFAM" id="SSF55486">
    <property type="entry name" value="Metalloproteases ('zincins'), catalytic domain"/>
    <property type="match status" value="1"/>
</dbReference>
<evidence type="ECO:0000259" key="3">
    <source>
        <dbReference type="PROSITE" id="PS51995"/>
    </source>
</evidence>
<evidence type="ECO:0000256" key="2">
    <source>
        <dbReference type="ARBA" id="ARBA00022525"/>
    </source>
</evidence>
<feature type="domain" description="ATLF-like" evidence="3">
    <location>
        <begin position="45"/>
        <end position="228"/>
    </location>
</feature>
<dbReference type="GO" id="GO:0005576">
    <property type="term" value="C:extracellular region"/>
    <property type="evidence" value="ECO:0007669"/>
    <property type="project" value="UniProtKB-SubCell"/>
</dbReference>
<evidence type="ECO:0000313" key="4">
    <source>
        <dbReference type="EMBL" id="MBS4199438.1"/>
    </source>
</evidence>
<reference evidence="4 5" key="1">
    <citation type="submission" date="2021-05" db="EMBL/GenBank/DDBJ databases">
        <title>Novel Bacillus species.</title>
        <authorList>
            <person name="Liu G."/>
        </authorList>
    </citation>
    <scope>NUCLEOTIDE SEQUENCE [LARGE SCALE GENOMIC DNA]</scope>
    <source>
        <strain evidence="4 5">FJAT-49732</strain>
    </source>
</reference>
<dbReference type="RefSeq" id="WP_213110120.1">
    <property type="nucleotide sequence ID" value="NZ_JAGYPJ010000001.1"/>
</dbReference>
<dbReference type="GO" id="GO:0008237">
    <property type="term" value="F:metallopeptidase activity"/>
    <property type="evidence" value="ECO:0007669"/>
    <property type="project" value="InterPro"/>
</dbReference>
<dbReference type="PROSITE" id="PS51995">
    <property type="entry name" value="ATLF"/>
    <property type="match status" value="1"/>
</dbReference>
<name>A0A942TLI1_9BACI</name>
<keyword evidence="2" id="KW-0964">Secreted</keyword>
<proteinExistence type="predicted"/>
<organism evidence="4 5">
    <name type="scientific">Lederbergia citrisecunda</name>
    <dbReference type="NCBI Taxonomy" id="2833583"/>
    <lineage>
        <taxon>Bacteria</taxon>
        <taxon>Bacillati</taxon>
        <taxon>Bacillota</taxon>
        <taxon>Bacilli</taxon>
        <taxon>Bacillales</taxon>
        <taxon>Bacillaceae</taxon>
        <taxon>Lederbergia</taxon>
    </lineage>
</organism>
<evidence type="ECO:0000256" key="1">
    <source>
        <dbReference type="ARBA" id="ARBA00004613"/>
    </source>
</evidence>
<comment type="subcellular location">
    <subcellularLocation>
        <location evidence="1">Secreted</location>
    </subcellularLocation>
</comment>
<dbReference type="Gene3D" id="3.40.390.10">
    <property type="entry name" value="Collagenase (Catalytic Domain)"/>
    <property type="match status" value="1"/>
</dbReference>
<dbReference type="AlphaFoldDB" id="A0A942TLI1"/>
<dbReference type="CDD" id="cd20183">
    <property type="entry name" value="M34_PPEP"/>
    <property type="match status" value="1"/>
</dbReference>
<dbReference type="Pfam" id="PF07737">
    <property type="entry name" value="ATLF"/>
    <property type="match status" value="1"/>
</dbReference>
<dbReference type="Proteomes" id="UP000682713">
    <property type="component" value="Unassembled WGS sequence"/>
</dbReference>
<gene>
    <name evidence="4" type="ORF">KHA93_07205</name>
</gene>
<dbReference type="InterPro" id="IPR047568">
    <property type="entry name" value="ATLF-like_dom"/>
</dbReference>